<dbReference type="RefSeq" id="XP_025348849.1">
    <property type="nucleotide sequence ID" value="XM_025492045.1"/>
</dbReference>
<name>A0A316U959_9BASI</name>
<dbReference type="Proteomes" id="UP000245942">
    <property type="component" value="Unassembled WGS sequence"/>
</dbReference>
<dbReference type="GeneID" id="37013779"/>
<dbReference type="AlphaFoldDB" id="A0A316U959"/>
<sequence length="122" mass="12806">MSDTKAQAAAAPRCPLGFSGTPPEGHPSIPGFSDSTSRSSSGPRSGSRPSPATSKLTLFLALIPKSADPRKWTTHQVFFVEVLFLLLCVVLAVYMPRIKGATDARAKAQVQGPGAGVKGKRE</sequence>
<feature type="transmembrane region" description="Helical" evidence="2">
    <location>
        <begin position="77"/>
        <end position="95"/>
    </location>
</feature>
<feature type="region of interest" description="Disordered" evidence="1">
    <location>
        <begin position="103"/>
        <end position="122"/>
    </location>
</feature>
<dbReference type="EMBL" id="KZ819324">
    <property type="protein sequence ID" value="PWN21689.1"/>
    <property type="molecule type" value="Genomic_DNA"/>
</dbReference>
<keyword evidence="4" id="KW-1185">Reference proteome</keyword>
<gene>
    <name evidence="3" type="ORF">BCV69DRAFT_281625</name>
</gene>
<keyword evidence="2" id="KW-0472">Membrane</keyword>
<evidence type="ECO:0000313" key="3">
    <source>
        <dbReference type="EMBL" id="PWN21689.1"/>
    </source>
</evidence>
<feature type="compositionally biased region" description="Low complexity" evidence="1">
    <location>
        <begin position="33"/>
        <end position="52"/>
    </location>
</feature>
<feature type="compositionally biased region" description="Gly residues" evidence="1">
    <location>
        <begin position="113"/>
        <end position="122"/>
    </location>
</feature>
<proteinExistence type="predicted"/>
<feature type="region of interest" description="Disordered" evidence="1">
    <location>
        <begin position="1"/>
        <end position="52"/>
    </location>
</feature>
<evidence type="ECO:0000256" key="1">
    <source>
        <dbReference type="SAM" id="MobiDB-lite"/>
    </source>
</evidence>
<accession>A0A316U959</accession>
<keyword evidence="2" id="KW-1133">Transmembrane helix</keyword>
<organism evidence="3 4">
    <name type="scientific">Pseudomicrostroma glucosiphilum</name>
    <dbReference type="NCBI Taxonomy" id="1684307"/>
    <lineage>
        <taxon>Eukaryota</taxon>
        <taxon>Fungi</taxon>
        <taxon>Dikarya</taxon>
        <taxon>Basidiomycota</taxon>
        <taxon>Ustilaginomycotina</taxon>
        <taxon>Exobasidiomycetes</taxon>
        <taxon>Microstromatales</taxon>
        <taxon>Microstromatales incertae sedis</taxon>
        <taxon>Pseudomicrostroma</taxon>
    </lineage>
</organism>
<protein>
    <submittedName>
        <fullName evidence="3">Uncharacterized protein</fullName>
    </submittedName>
</protein>
<dbReference type="OrthoDB" id="2553690at2759"/>
<reference evidence="3 4" key="1">
    <citation type="journal article" date="2018" name="Mol. Biol. Evol.">
        <title>Broad Genomic Sampling Reveals a Smut Pathogenic Ancestry of the Fungal Clade Ustilaginomycotina.</title>
        <authorList>
            <person name="Kijpornyongpan T."/>
            <person name="Mondo S.J."/>
            <person name="Barry K."/>
            <person name="Sandor L."/>
            <person name="Lee J."/>
            <person name="Lipzen A."/>
            <person name="Pangilinan J."/>
            <person name="LaButti K."/>
            <person name="Hainaut M."/>
            <person name="Henrissat B."/>
            <person name="Grigoriev I.V."/>
            <person name="Spatafora J.W."/>
            <person name="Aime M.C."/>
        </authorList>
    </citation>
    <scope>NUCLEOTIDE SEQUENCE [LARGE SCALE GENOMIC DNA]</scope>
    <source>
        <strain evidence="3 4">MCA 4718</strain>
    </source>
</reference>
<evidence type="ECO:0000313" key="4">
    <source>
        <dbReference type="Proteomes" id="UP000245942"/>
    </source>
</evidence>
<evidence type="ECO:0000256" key="2">
    <source>
        <dbReference type="SAM" id="Phobius"/>
    </source>
</evidence>
<keyword evidence="2" id="KW-0812">Transmembrane</keyword>